<feature type="transmembrane region" description="Helical" evidence="1">
    <location>
        <begin position="6"/>
        <end position="26"/>
    </location>
</feature>
<keyword evidence="2" id="KW-1185">Reference proteome</keyword>
<protein>
    <submittedName>
        <fullName evidence="3">ATP synthase F0 subunit 8</fullName>
    </submittedName>
</protein>
<feature type="transmembrane region" description="Helical" evidence="1">
    <location>
        <begin position="46"/>
        <end position="63"/>
    </location>
</feature>
<sequence length="73" mass="8343">MEGFSWGIIVGFITSLLLMLLVAMYFRHRKNGDVGQAQSIQDPDVVFSRVFGLILSVFMWMVQRRATPIQLPL</sequence>
<dbReference type="WBParaSite" id="ACRNAN_scaffold24503.g19518.t1">
    <property type="protein sequence ID" value="ACRNAN_scaffold24503.g19518.t1"/>
    <property type="gene ID" value="ACRNAN_scaffold24503.g19518"/>
</dbReference>
<evidence type="ECO:0000313" key="2">
    <source>
        <dbReference type="Proteomes" id="UP000887540"/>
    </source>
</evidence>
<dbReference type="Proteomes" id="UP000887540">
    <property type="component" value="Unplaced"/>
</dbReference>
<keyword evidence="1" id="KW-1133">Transmembrane helix</keyword>
<accession>A0A914DDX5</accession>
<name>A0A914DDX5_9BILA</name>
<keyword evidence="1" id="KW-0812">Transmembrane</keyword>
<organism evidence="2 3">
    <name type="scientific">Acrobeloides nanus</name>
    <dbReference type="NCBI Taxonomy" id="290746"/>
    <lineage>
        <taxon>Eukaryota</taxon>
        <taxon>Metazoa</taxon>
        <taxon>Ecdysozoa</taxon>
        <taxon>Nematoda</taxon>
        <taxon>Chromadorea</taxon>
        <taxon>Rhabditida</taxon>
        <taxon>Tylenchina</taxon>
        <taxon>Cephalobomorpha</taxon>
        <taxon>Cephaloboidea</taxon>
        <taxon>Cephalobidae</taxon>
        <taxon>Acrobeloides</taxon>
    </lineage>
</organism>
<keyword evidence="1" id="KW-0472">Membrane</keyword>
<evidence type="ECO:0000256" key="1">
    <source>
        <dbReference type="SAM" id="Phobius"/>
    </source>
</evidence>
<reference evidence="3" key="1">
    <citation type="submission" date="2022-11" db="UniProtKB">
        <authorList>
            <consortium name="WormBaseParasite"/>
        </authorList>
    </citation>
    <scope>IDENTIFICATION</scope>
</reference>
<proteinExistence type="predicted"/>
<evidence type="ECO:0000313" key="3">
    <source>
        <dbReference type="WBParaSite" id="ACRNAN_scaffold24503.g19518.t1"/>
    </source>
</evidence>
<dbReference type="AlphaFoldDB" id="A0A914DDX5"/>